<dbReference type="InterPro" id="IPR033275">
    <property type="entry name" value="MARCH-like"/>
</dbReference>
<protein>
    <submittedName>
        <fullName evidence="1">Uncharacterized protein</fullName>
    </submittedName>
</protein>
<dbReference type="PANTHER" id="PTHR23012:SF175">
    <property type="entry name" value="RING_FYVE_PHD ZINC FINGER SUPERFAMILY PROTEIN"/>
    <property type="match status" value="1"/>
</dbReference>
<dbReference type="PANTHER" id="PTHR23012">
    <property type="entry name" value="RING/FYVE/PHD ZINC FINGER DOMAIN-CONTAINING"/>
    <property type="match status" value="1"/>
</dbReference>
<evidence type="ECO:0000313" key="1">
    <source>
        <dbReference type="EMBL" id="KAK1406107.1"/>
    </source>
</evidence>
<comment type="caution">
    <text evidence="1">The sequence shown here is derived from an EMBL/GenBank/DDBJ whole genome shotgun (WGS) entry which is preliminary data.</text>
</comment>
<dbReference type="AlphaFoldDB" id="A0AAD8JP77"/>
<dbReference type="GO" id="GO:0016567">
    <property type="term" value="P:protein ubiquitination"/>
    <property type="evidence" value="ECO:0007669"/>
    <property type="project" value="TreeGrafter"/>
</dbReference>
<accession>A0AAD8JP77</accession>
<dbReference type="Proteomes" id="UP001229421">
    <property type="component" value="Unassembled WGS sequence"/>
</dbReference>
<keyword evidence="2" id="KW-1185">Reference proteome</keyword>
<evidence type="ECO:0000313" key="2">
    <source>
        <dbReference type="Proteomes" id="UP001229421"/>
    </source>
</evidence>
<dbReference type="GO" id="GO:0004842">
    <property type="term" value="F:ubiquitin-protein transferase activity"/>
    <property type="evidence" value="ECO:0007669"/>
    <property type="project" value="TreeGrafter"/>
</dbReference>
<reference evidence="1" key="1">
    <citation type="journal article" date="2023" name="bioRxiv">
        <title>Improved chromosome-level genome assembly for marigold (Tagetes erecta).</title>
        <authorList>
            <person name="Jiang F."/>
            <person name="Yuan L."/>
            <person name="Wang S."/>
            <person name="Wang H."/>
            <person name="Xu D."/>
            <person name="Wang A."/>
            <person name="Fan W."/>
        </authorList>
    </citation>
    <scope>NUCLEOTIDE SEQUENCE</scope>
    <source>
        <strain evidence="1">WSJ</strain>
        <tissue evidence="1">Leaf</tissue>
    </source>
</reference>
<organism evidence="1 2">
    <name type="scientific">Tagetes erecta</name>
    <name type="common">African marigold</name>
    <dbReference type="NCBI Taxonomy" id="13708"/>
    <lineage>
        <taxon>Eukaryota</taxon>
        <taxon>Viridiplantae</taxon>
        <taxon>Streptophyta</taxon>
        <taxon>Embryophyta</taxon>
        <taxon>Tracheophyta</taxon>
        <taxon>Spermatophyta</taxon>
        <taxon>Magnoliopsida</taxon>
        <taxon>eudicotyledons</taxon>
        <taxon>Gunneridae</taxon>
        <taxon>Pentapetalae</taxon>
        <taxon>asterids</taxon>
        <taxon>campanulids</taxon>
        <taxon>Asterales</taxon>
        <taxon>Asteraceae</taxon>
        <taxon>Asteroideae</taxon>
        <taxon>Heliantheae alliance</taxon>
        <taxon>Tageteae</taxon>
        <taxon>Tagetes</taxon>
    </lineage>
</organism>
<sequence>MLHISKSIKICNKNVYLFSSLCIKIALCCLFNVEYTHIGEKDNGVLEEDSIDALEPPNSCNGNLKYAHRKRVQQRWSEKGDITFEICHQP</sequence>
<gene>
    <name evidence="1" type="ORF">QVD17_41393</name>
</gene>
<dbReference type="EMBL" id="JAUHHV010000012">
    <property type="protein sequence ID" value="KAK1406107.1"/>
    <property type="molecule type" value="Genomic_DNA"/>
</dbReference>
<proteinExistence type="predicted"/>
<dbReference type="GO" id="GO:0016020">
    <property type="term" value="C:membrane"/>
    <property type="evidence" value="ECO:0007669"/>
    <property type="project" value="TreeGrafter"/>
</dbReference>
<name>A0AAD8JP77_TARER</name>